<dbReference type="RefSeq" id="WP_101184767.1">
    <property type="nucleotide sequence ID" value="NZ_CP031218.1"/>
</dbReference>
<evidence type="ECO:0000256" key="1">
    <source>
        <dbReference type="SAM" id="Coils"/>
    </source>
</evidence>
<reference evidence="2 3" key="1">
    <citation type="submission" date="2017-09" db="EMBL/GenBank/DDBJ databases">
        <title>Genomics of the genus Arcobacter.</title>
        <authorList>
            <person name="Perez-Cataluna A."/>
            <person name="Figueras M.J."/>
            <person name="Salas-Masso N."/>
        </authorList>
    </citation>
    <scope>NUCLEOTIDE SEQUENCE [LARGE SCALE GENOMIC DNA]</scope>
    <source>
        <strain evidence="2 3">DSM 18005</strain>
    </source>
</reference>
<evidence type="ECO:0000313" key="2">
    <source>
        <dbReference type="EMBL" id="PKI80808.1"/>
    </source>
</evidence>
<name>A0A2N1J2L8_9BACT</name>
<organism evidence="2 3">
    <name type="scientific">Malaciobacter halophilus</name>
    <dbReference type="NCBI Taxonomy" id="197482"/>
    <lineage>
        <taxon>Bacteria</taxon>
        <taxon>Pseudomonadati</taxon>
        <taxon>Campylobacterota</taxon>
        <taxon>Epsilonproteobacteria</taxon>
        <taxon>Campylobacterales</taxon>
        <taxon>Arcobacteraceae</taxon>
        <taxon>Malaciobacter</taxon>
    </lineage>
</organism>
<dbReference type="AlphaFoldDB" id="A0A2N1J2L8"/>
<keyword evidence="3" id="KW-1185">Reference proteome</keyword>
<gene>
    <name evidence="2" type="ORF">CP960_07330</name>
</gene>
<dbReference type="KEGG" id="ahs:AHALO_1499"/>
<keyword evidence="1" id="KW-0175">Coiled coil</keyword>
<protein>
    <submittedName>
        <fullName evidence="2">Uncharacterized protein</fullName>
    </submittedName>
</protein>
<sequence length="74" mass="8732">MPLSKLINKVKEMMGNNKEEIKTKKVLKILEELYIKKDKLKKAKKKAINKSDKKQLRKKLEAVKKLIKKSKKLI</sequence>
<proteinExistence type="predicted"/>
<feature type="coiled-coil region" evidence="1">
    <location>
        <begin position="30"/>
        <end position="73"/>
    </location>
</feature>
<accession>A0A2N1J2L8</accession>
<evidence type="ECO:0000313" key="3">
    <source>
        <dbReference type="Proteomes" id="UP000233248"/>
    </source>
</evidence>
<comment type="caution">
    <text evidence="2">The sequence shown here is derived from an EMBL/GenBank/DDBJ whole genome shotgun (WGS) entry which is preliminary data.</text>
</comment>
<dbReference type="EMBL" id="NXIF01000027">
    <property type="protein sequence ID" value="PKI80808.1"/>
    <property type="molecule type" value="Genomic_DNA"/>
</dbReference>
<dbReference type="Proteomes" id="UP000233248">
    <property type="component" value="Unassembled WGS sequence"/>
</dbReference>